<comment type="caution">
    <text evidence="21">The sequence shown here is derived from an EMBL/GenBank/DDBJ whole genome shotgun (WGS) entry which is preliminary data.</text>
</comment>
<dbReference type="Gene3D" id="1.20.120.160">
    <property type="entry name" value="HPT domain"/>
    <property type="match status" value="1"/>
</dbReference>
<keyword evidence="6 15" id="KW-0597">Phosphoprotein</keyword>
<keyword evidence="22" id="KW-1185">Reference proteome</keyword>
<name>A0ABX5NX02_9HYPH</name>
<evidence type="ECO:0000256" key="11">
    <source>
        <dbReference type="ARBA" id="ARBA00022989"/>
    </source>
</evidence>
<evidence type="ECO:0000256" key="8">
    <source>
        <dbReference type="ARBA" id="ARBA00022692"/>
    </source>
</evidence>
<dbReference type="InterPro" id="IPR011006">
    <property type="entry name" value="CheY-like_superfamily"/>
</dbReference>
<dbReference type="SUPFAM" id="SSF47384">
    <property type="entry name" value="Homodimeric domain of signal transducing histidine kinase"/>
    <property type="match status" value="1"/>
</dbReference>
<feature type="domain" description="Response regulatory" evidence="19">
    <location>
        <begin position="495"/>
        <end position="612"/>
    </location>
</feature>
<evidence type="ECO:0000256" key="5">
    <source>
        <dbReference type="ARBA" id="ARBA00022519"/>
    </source>
</evidence>
<dbReference type="CDD" id="cd00088">
    <property type="entry name" value="HPT"/>
    <property type="match status" value="1"/>
</dbReference>
<dbReference type="Pfam" id="PF01627">
    <property type="entry name" value="Hpt"/>
    <property type="match status" value="1"/>
</dbReference>
<keyword evidence="16" id="KW-0175">Coiled coil</keyword>
<dbReference type="InterPro" id="IPR005467">
    <property type="entry name" value="His_kinase_dom"/>
</dbReference>
<keyword evidence="11 17" id="KW-1133">Transmembrane helix</keyword>
<dbReference type="EC" id="2.7.13.3" evidence="3"/>
<dbReference type="PROSITE" id="PS50894">
    <property type="entry name" value="HPT"/>
    <property type="match status" value="1"/>
</dbReference>
<evidence type="ECO:0000256" key="16">
    <source>
        <dbReference type="SAM" id="Coils"/>
    </source>
</evidence>
<feature type="transmembrane region" description="Helical" evidence="17">
    <location>
        <begin position="12"/>
        <end position="37"/>
    </location>
</feature>
<dbReference type="SUPFAM" id="SSF47226">
    <property type="entry name" value="Histidine-containing phosphotransfer domain, HPT domain"/>
    <property type="match status" value="1"/>
</dbReference>
<keyword evidence="7" id="KW-0808">Transferase</keyword>
<evidence type="ECO:0000256" key="13">
    <source>
        <dbReference type="ARBA" id="ARBA00023136"/>
    </source>
</evidence>
<dbReference type="InterPro" id="IPR036641">
    <property type="entry name" value="HPT_dom_sf"/>
</dbReference>
<keyword evidence="5" id="KW-0997">Cell inner membrane</keyword>
<keyword evidence="8 17" id="KW-0812">Transmembrane</keyword>
<keyword evidence="10" id="KW-0067">ATP-binding</keyword>
<evidence type="ECO:0000256" key="3">
    <source>
        <dbReference type="ARBA" id="ARBA00012438"/>
    </source>
</evidence>
<evidence type="ECO:0000259" key="18">
    <source>
        <dbReference type="PROSITE" id="PS50109"/>
    </source>
</evidence>
<dbReference type="InterPro" id="IPR001789">
    <property type="entry name" value="Sig_transdc_resp-reg_receiver"/>
</dbReference>
<dbReference type="PANTHER" id="PTHR43047">
    <property type="entry name" value="TWO-COMPONENT HISTIDINE PROTEIN KINASE"/>
    <property type="match status" value="1"/>
</dbReference>
<keyword evidence="12" id="KW-0902">Two-component regulatory system</keyword>
<proteinExistence type="predicted"/>
<evidence type="ECO:0000259" key="20">
    <source>
        <dbReference type="PROSITE" id="PS50894"/>
    </source>
</evidence>
<feature type="domain" description="Histidine kinase" evidence="18">
    <location>
        <begin position="251"/>
        <end position="472"/>
    </location>
</feature>
<evidence type="ECO:0000256" key="9">
    <source>
        <dbReference type="ARBA" id="ARBA00022777"/>
    </source>
</evidence>
<dbReference type="InterPro" id="IPR004358">
    <property type="entry name" value="Sig_transdc_His_kin-like_C"/>
</dbReference>
<dbReference type="InterPro" id="IPR036890">
    <property type="entry name" value="HATPase_C_sf"/>
</dbReference>
<dbReference type="SMART" id="SM00388">
    <property type="entry name" value="HisKA"/>
    <property type="match status" value="1"/>
</dbReference>
<gene>
    <name evidence="21" type="ORF">DMY87_05000</name>
</gene>
<feature type="coiled-coil region" evidence="16">
    <location>
        <begin position="679"/>
        <end position="706"/>
    </location>
</feature>
<reference evidence="21 22" key="1">
    <citation type="submission" date="2018-06" db="EMBL/GenBank/DDBJ databases">
        <title>Rhizobium wuzhouense sp. nov., isolated from roots of Oryza officinalis.</title>
        <authorList>
            <person name="Yuan T."/>
        </authorList>
    </citation>
    <scope>NUCLEOTIDE SEQUENCE [LARGE SCALE GENOMIC DNA]</scope>
    <source>
        <strain evidence="21 22">W44</strain>
    </source>
</reference>
<feature type="modified residue" description="4-aspartylphosphate" evidence="15">
    <location>
        <position position="544"/>
    </location>
</feature>
<feature type="coiled-coil region" evidence="16">
    <location>
        <begin position="207"/>
        <end position="237"/>
    </location>
</feature>
<evidence type="ECO:0000259" key="19">
    <source>
        <dbReference type="PROSITE" id="PS50110"/>
    </source>
</evidence>
<keyword evidence="9 21" id="KW-0418">Kinase</keyword>
<dbReference type="InterPro" id="IPR036097">
    <property type="entry name" value="HisK_dim/P_sf"/>
</dbReference>
<evidence type="ECO:0000256" key="10">
    <source>
        <dbReference type="ARBA" id="ARBA00022840"/>
    </source>
</evidence>
<dbReference type="Pfam" id="PF00072">
    <property type="entry name" value="Response_reg"/>
    <property type="match status" value="1"/>
</dbReference>
<feature type="transmembrane region" description="Helical" evidence="17">
    <location>
        <begin position="192"/>
        <end position="210"/>
    </location>
</feature>
<dbReference type="SMART" id="SM00448">
    <property type="entry name" value="REC"/>
    <property type="match status" value="1"/>
</dbReference>
<evidence type="ECO:0000256" key="15">
    <source>
        <dbReference type="PROSITE-ProRule" id="PRU00169"/>
    </source>
</evidence>
<keyword evidence="10" id="KW-0547">Nucleotide-binding</keyword>
<evidence type="ECO:0000256" key="7">
    <source>
        <dbReference type="ARBA" id="ARBA00022679"/>
    </source>
</evidence>
<dbReference type="RefSeq" id="WP_110790135.1">
    <property type="nucleotide sequence ID" value="NZ_QJRY01000001.1"/>
</dbReference>
<dbReference type="PROSITE" id="PS50109">
    <property type="entry name" value="HIS_KIN"/>
    <property type="match status" value="1"/>
</dbReference>
<protein>
    <recommendedName>
        <fullName evidence="3">histidine kinase</fullName>
        <ecNumber evidence="3">2.7.13.3</ecNumber>
    </recommendedName>
</protein>
<organism evidence="21 22">
    <name type="scientific">Rhizobium wuzhouense</name>
    <dbReference type="NCBI Taxonomy" id="1986026"/>
    <lineage>
        <taxon>Bacteria</taxon>
        <taxon>Pseudomonadati</taxon>
        <taxon>Pseudomonadota</taxon>
        <taxon>Alphaproteobacteria</taxon>
        <taxon>Hyphomicrobiales</taxon>
        <taxon>Rhizobiaceae</taxon>
        <taxon>Rhizobium/Agrobacterium group</taxon>
        <taxon>Rhizobium</taxon>
    </lineage>
</organism>
<dbReference type="CDD" id="cd00082">
    <property type="entry name" value="HisKA"/>
    <property type="match status" value="1"/>
</dbReference>
<feature type="modified residue" description="Phosphohistidine" evidence="14">
    <location>
        <position position="710"/>
    </location>
</feature>
<dbReference type="Pfam" id="PF00512">
    <property type="entry name" value="HisKA"/>
    <property type="match status" value="1"/>
</dbReference>
<dbReference type="InterPro" id="IPR003594">
    <property type="entry name" value="HATPase_dom"/>
</dbReference>
<evidence type="ECO:0000256" key="1">
    <source>
        <dbReference type="ARBA" id="ARBA00000085"/>
    </source>
</evidence>
<dbReference type="Proteomes" id="UP000247536">
    <property type="component" value="Unassembled WGS sequence"/>
</dbReference>
<evidence type="ECO:0000256" key="2">
    <source>
        <dbReference type="ARBA" id="ARBA00004429"/>
    </source>
</evidence>
<dbReference type="Gene3D" id="3.30.565.10">
    <property type="entry name" value="Histidine kinase-like ATPase, C-terminal domain"/>
    <property type="match status" value="1"/>
</dbReference>
<dbReference type="PANTHER" id="PTHR43047:SF72">
    <property type="entry name" value="OSMOSENSING HISTIDINE PROTEIN KINASE SLN1"/>
    <property type="match status" value="1"/>
</dbReference>
<evidence type="ECO:0000256" key="14">
    <source>
        <dbReference type="PROSITE-ProRule" id="PRU00110"/>
    </source>
</evidence>
<dbReference type="InterPro" id="IPR008207">
    <property type="entry name" value="Sig_transdc_His_kin_Hpt_dom"/>
</dbReference>
<sequence length="757" mass="83722">MKNREETLRKAAGGGSVAFILQLISAVLLSVLLILFVDIARQYRIMEDGVRENSMWSVYQLDRETRQLDYSLSVLRRGEATDKAYQELALRYDILYSRIAILDQSKFGSYFAKDMKIQAHIGDITRTISDIQPIFDGITAGTYPTREQLDQLETIISGMGRITEQFLLYTNTRVSSERAESRQIILGLERTSGIMLVLLMISVVFLVVTLNRQLKSVRETSRELQDMASELTEAYEAADAGNRAKSQFMATMGHEIRTPLNAILGMSELLELSELPDDALSSVKTIRSSGEALLEIINEILDFSKIEHGKLELEERAFDICGLAESTVSIIRGRADDHGNTIILDLPESLQALFVKTDPTRLRQVLLNLLSNAVKFTSQGTVTLRLREFYREGKLMIRFEVEDTGIGIDEAGLDKLFKPFSQVDASISRRYGGTGLGLTICKQIVEKLGGELGMSSTVGVGSIFWFELAVVPVSREEADSVAAKIVADETLPRYRILLVEDNKVNQIVASRFLARLGQEVEIANDGAEAVAITRGQIFDLILMDMQMPVMDGIEATRRIIAEGGPCAATPIIAMTANASDDDRRRCMDAGMQGFESKPVTLERLKQMIAYATTPDRAVSPSQDQSEGGKAAVERFELPEPDMSGMPMRALPGLGIEGLDEARHAELVDALGEDVFQELVESFFNDAEELLVELDEALRKADAEKRDRVLHTIKGAASNVGLNDLAVKANALRHQAPEPADIEMLGDEIQALKFKLVA</sequence>
<dbReference type="PRINTS" id="PR00344">
    <property type="entry name" value="BCTRLSENSOR"/>
</dbReference>
<dbReference type="Pfam" id="PF02518">
    <property type="entry name" value="HATPase_c"/>
    <property type="match status" value="1"/>
</dbReference>
<evidence type="ECO:0000313" key="22">
    <source>
        <dbReference type="Proteomes" id="UP000247536"/>
    </source>
</evidence>
<dbReference type="PROSITE" id="PS50110">
    <property type="entry name" value="RESPONSE_REGULATORY"/>
    <property type="match status" value="1"/>
</dbReference>
<dbReference type="GO" id="GO:0016301">
    <property type="term" value="F:kinase activity"/>
    <property type="evidence" value="ECO:0007669"/>
    <property type="project" value="UniProtKB-KW"/>
</dbReference>
<dbReference type="SUPFAM" id="SSF55874">
    <property type="entry name" value="ATPase domain of HSP90 chaperone/DNA topoisomerase II/histidine kinase"/>
    <property type="match status" value="1"/>
</dbReference>
<evidence type="ECO:0000256" key="12">
    <source>
        <dbReference type="ARBA" id="ARBA00023012"/>
    </source>
</evidence>
<evidence type="ECO:0000256" key="4">
    <source>
        <dbReference type="ARBA" id="ARBA00022475"/>
    </source>
</evidence>
<feature type="domain" description="HPt" evidence="20">
    <location>
        <begin position="671"/>
        <end position="757"/>
    </location>
</feature>
<dbReference type="CDD" id="cd16922">
    <property type="entry name" value="HATPase_EvgS-ArcB-TorS-like"/>
    <property type="match status" value="1"/>
</dbReference>
<evidence type="ECO:0000256" key="17">
    <source>
        <dbReference type="SAM" id="Phobius"/>
    </source>
</evidence>
<dbReference type="SUPFAM" id="SSF52172">
    <property type="entry name" value="CheY-like"/>
    <property type="match status" value="1"/>
</dbReference>
<dbReference type="InterPro" id="IPR003661">
    <property type="entry name" value="HisK_dim/P_dom"/>
</dbReference>
<evidence type="ECO:0000256" key="6">
    <source>
        <dbReference type="ARBA" id="ARBA00022553"/>
    </source>
</evidence>
<dbReference type="EMBL" id="QJRY01000001">
    <property type="protein sequence ID" value="PYB77708.1"/>
    <property type="molecule type" value="Genomic_DNA"/>
</dbReference>
<evidence type="ECO:0000313" key="21">
    <source>
        <dbReference type="EMBL" id="PYB77708.1"/>
    </source>
</evidence>
<accession>A0ABX5NX02</accession>
<comment type="catalytic activity">
    <reaction evidence="1">
        <text>ATP + protein L-histidine = ADP + protein N-phospho-L-histidine.</text>
        <dbReference type="EC" id="2.7.13.3"/>
    </reaction>
</comment>
<keyword evidence="4" id="KW-1003">Cell membrane</keyword>
<dbReference type="CDD" id="cd17546">
    <property type="entry name" value="REC_hyHK_CKI1_RcsC-like"/>
    <property type="match status" value="1"/>
</dbReference>
<comment type="subcellular location">
    <subcellularLocation>
        <location evidence="2">Cell inner membrane</location>
        <topology evidence="2">Multi-pass membrane protein</topology>
    </subcellularLocation>
</comment>
<dbReference type="Gene3D" id="1.10.287.130">
    <property type="match status" value="1"/>
</dbReference>
<keyword evidence="13 17" id="KW-0472">Membrane</keyword>
<dbReference type="Gene3D" id="3.40.50.2300">
    <property type="match status" value="1"/>
</dbReference>
<dbReference type="SMART" id="SM00387">
    <property type="entry name" value="HATPase_c"/>
    <property type="match status" value="1"/>
</dbReference>